<keyword evidence="3" id="KW-1185">Reference proteome</keyword>
<name>A0ABT0CP26_9HYPH</name>
<feature type="region of interest" description="Disordered" evidence="1">
    <location>
        <begin position="47"/>
        <end position="90"/>
    </location>
</feature>
<sequence>MNEERQEWINKRAYSLWEQHGREHGHDQQHWEQATRERDELERIALPHHLKRSGSGEVDDATRKAINGTRNTTAAPTRKSRPAADRGNAV</sequence>
<evidence type="ECO:0000313" key="2">
    <source>
        <dbReference type="EMBL" id="MCJ8150364.1"/>
    </source>
</evidence>
<comment type="caution">
    <text evidence="2">The sequence shown here is derived from an EMBL/GenBank/DDBJ whole genome shotgun (WGS) entry which is preliminary data.</text>
</comment>
<evidence type="ECO:0000313" key="3">
    <source>
        <dbReference type="Proteomes" id="UP001201844"/>
    </source>
</evidence>
<dbReference type="Proteomes" id="UP001201844">
    <property type="component" value="Unassembled WGS sequence"/>
</dbReference>
<dbReference type="EMBL" id="JAKVIN010000006">
    <property type="protein sequence ID" value="MCJ8150364.1"/>
    <property type="molecule type" value="Genomic_DNA"/>
</dbReference>
<accession>A0ABT0CP26</accession>
<proteinExistence type="predicted"/>
<protein>
    <submittedName>
        <fullName evidence="2">DUF2934 domain-containing protein</fullName>
    </submittedName>
</protein>
<dbReference type="RefSeq" id="WP_241601636.1">
    <property type="nucleotide sequence ID" value="NZ_JAKVIN010000006.1"/>
</dbReference>
<gene>
    <name evidence="2" type="ORF">MKI86_14530</name>
</gene>
<evidence type="ECO:0000256" key="1">
    <source>
        <dbReference type="SAM" id="MobiDB-lite"/>
    </source>
</evidence>
<organism evidence="2 3">
    <name type="scientific">Shinella sedimenti</name>
    <dbReference type="NCBI Taxonomy" id="2919913"/>
    <lineage>
        <taxon>Bacteria</taxon>
        <taxon>Pseudomonadati</taxon>
        <taxon>Pseudomonadota</taxon>
        <taxon>Alphaproteobacteria</taxon>
        <taxon>Hyphomicrobiales</taxon>
        <taxon>Rhizobiaceae</taxon>
        <taxon>Shinella</taxon>
    </lineage>
</organism>
<dbReference type="InterPro" id="IPR021327">
    <property type="entry name" value="DUF2934"/>
</dbReference>
<reference evidence="2 3" key="1">
    <citation type="submission" date="2022-02" db="EMBL/GenBank/DDBJ databases">
        <title>Shinella B3.7 sp. nov., isolated from Sediment (Zhairuo Island).</title>
        <authorList>
            <person name="Chen G."/>
        </authorList>
    </citation>
    <scope>NUCLEOTIDE SEQUENCE [LARGE SCALE GENOMIC DNA]</scope>
    <source>
        <strain evidence="2 3">B3.7</strain>
    </source>
</reference>
<dbReference type="Pfam" id="PF11154">
    <property type="entry name" value="DUF2934"/>
    <property type="match status" value="1"/>
</dbReference>